<evidence type="ECO:0000256" key="2">
    <source>
        <dbReference type="ARBA" id="ARBA00004162"/>
    </source>
</evidence>
<evidence type="ECO:0000256" key="4">
    <source>
        <dbReference type="ARBA" id="ARBA00022475"/>
    </source>
</evidence>
<keyword evidence="13" id="KW-1185">Reference proteome</keyword>
<feature type="compositionally biased region" description="Acidic residues" evidence="11">
    <location>
        <begin position="161"/>
        <end position="172"/>
    </location>
</feature>
<evidence type="ECO:0000256" key="11">
    <source>
        <dbReference type="SAM" id="MobiDB-lite"/>
    </source>
</evidence>
<keyword evidence="12" id="KW-0969">Cilium</keyword>
<keyword evidence="6 10" id="KW-0812">Transmembrane</keyword>
<evidence type="ECO:0000256" key="6">
    <source>
        <dbReference type="ARBA" id="ARBA00022692"/>
    </source>
</evidence>
<dbReference type="PANTHER" id="PTHR35091:SF2">
    <property type="entry name" value="FLAGELLAR PROTEIN FLIL"/>
    <property type="match status" value="1"/>
</dbReference>
<evidence type="ECO:0000256" key="1">
    <source>
        <dbReference type="ARBA" id="ARBA00002254"/>
    </source>
</evidence>
<dbReference type="EMBL" id="CP097635">
    <property type="protein sequence ID" value="URI06001.1"/>
    <property type="molecule type" value="Genomic_DNA"/>
</dbReference>
<keyword evidence="8 10" id="KW-1133">Transmembrane helix</keyword>
<organism evidence="12 13">
    <name type="scientific">Aquincola tertiaricarbonis</name>
    <dbReference type="NCBI Taxonomy" id="391953"/>
    <lineage>
        <taxon>Bacteria</taxon>
        <taxon>Pseudomonadati</taxon>
        <taxon>Pseudomonadota</taxon>
        <taxon>Betaproteobacteria</taxon>
        <taxon>Burkholderiales</taxon>
        <taxon>Sphaerotilaceae</taxon>
        <taxon>Aquincola</taxon>
    </lineage>
</organism>
<comment type="subcellular location">
    <subcellularLocation>
        <location evidence="10">Cell inner membrane</location>
    </subcellularLocation>
    <subcellularLocation>
        <location evidence="2">Cell membrane</location>
        <topology evidence="2">Single-pass membrane protein</topology>
    </subcellularLocation>
</comment>
<keyword evidence="7 10" id="KW-0283">Flagellar rotation</keyword>
<dbReference type="Pfam" id="PF03748">
    <property type="entry name" value="FliL"/>
    <property type="match status" value="1"/>
</dbReference>
<evidence type="ECO:0000256" key="8">
    <source>
        <dbReference type="ARBA" id="ARBA00022989"/>
    </source>
</evidence>
<protein>
    <recommendedName>
        <fullName evidence="10">Flagellar protein FliL</fullName>
    </recommendedName>
</protein>
<feature type="region of interest" description="Disordered" evidence="11">
    <location>
        <begin position="158"/>
        <end position="184"/>
    </location>
</feature>
<reference evidence="12" key="1">
    <citation type="submission" date="2022-05" db="EMBL/GenBank/DDBJ databases">
        <title>An RpoN-dependent PEP-CTERM gene is involved in floc formation of an Aquincola tertiaricarbonis strain.</title>
        <authorList>
            <person name="Qiu D."/>
            <person name="Xia M."/>
        </authorList>
    </citation>
    <scope>NUCLEOTIDE SEQUENCE</scope>
    <source>
        <strain evidence="12">RN12</strain>
    </source>
</reference>
<evidence type="ECO:0000313" key="13">
    <source>
        <dbReference type="Proteomes" id="UP001056201"/>
    </source>
</evidence>
<sequence>MSAAAATDAAPAPKKGNKKLIIIIAAVLVLVLGGGGAAFFLLKKPHAEGEEGEEAAAPAPRAEKKVQHNLDPKHAPTFVPLDPFTVNLADRDAERYAQIGITLEVDDAKLQEALKAYMPAIRNNILMLLAQKTAAQLLDREGKEKLAEQIRREASRALGYEVEDDEDEDTPAAEDKPKKKKKKRAAQVLPISAVHFSNFIIQ</sequence>
<gene>
    <name evidence="12" type="ORF">MW290_08640</name>
</gene>
<evidence type="ECO:0000256" key="3">
    <source>
        <dbReference type="ARBA" id="ARBA00008281"/>
    </source>
</evidence>
<evidence type="ECO:0000256" key="5">
    <source>
        <dbReference type="ARBA" id="ARBA00022500"/>
    </source>
</evidence>
<keyword evidence="9 10" id="KW-0472">Membrane</keyword>
<feature type="transmembrane region" description="Helical" evidence="10">
    <location>
        <begin position="20"/>
        <end position="42"/>
    </location>
</feature>
<keyword evidence="4" id="KW-1003">Cell membrane</keyword>
<evidence type="ECO:0000313" key="12">
    <source>
        <dbReference type="EMBL" id="URI06001.1"/>
    </source>
</evidence>
<comment type="similarity">
    <text evidence="3 10">Belongs to the FliL family.</text>
</comment>
<proteinExistence type="inferred from homology"/>
<dbReference type="Proteomes" id="UP001056201">
    <property type="component" value="Chromosome 1"/>
</dbReference>
<accession>A0ABY4RYV0</accession>
<comment type="function">
    <text evidence="1 10">Controls the rotational direction of flagella during chemotaxis.</text>
</comment>
<evidence type="ECO:0000256" key="9">
    <source>
        <dbReference type="ARBA" id="ARBA00023136"/>
    </source>
</evidence>
<keyword evidence="10" id="KW-0997">Cell inner membrane</keyword>
<keyword evidence="5 10" id="KW-0145">Chemotaxis</keyword>
<dbReference type="RefSeq" id="WP_250194266.1">
    <property type="nucleotide sequence ID" value="NZ_CP097635.1"/>
</dbReference>
<evidence type="ECO:0000256" key="7">
    <source>
        <dbReference type="ARBA" id="ARBA00022779"/>
    </source>
</evidence>
<dbReference type="PANTHER" id="PTHR35091">
    <property type="entry name" value="FLAGELLAR PROTEIN FLIL"/>
    <property type="match status" value="1"/>
</dbReference>
<dbReference type="InterPro" id="IPR005503">
    <property type="entry name" value="FliL"/>
</dbReference>
<keyword evidence="12" id="KW-0966">Cell projection</keyword>
<name>A0ABY4RYV0_AQUTE</name>
<evidence type="ECO:0000256" key="10">
    <source>
        <dbReference type="RuleBase" id="RU364125"/>
    </source>
</evidence>
<keyword evidence="12" id="KW-0282">Flagellum</keyword>